<accession>A0A9X0C2C4</accession>
<dbReference type="GO" id="GO:0047536">
    <property type="term" value="F:2-aminoadipate transaminase activity"/>
    <property type="evidence" value="ECO:0007669"/>
    <property type="project" value="TreeGrafter"/>
</dbReference>
<dbReference type="PANTHER" id="PTHR42858">
    <property type="entry name" value="AMINOTRANSFERASE"/>
    <property type="match status" value="1"/>
</dbReference>
<comment type="caution">
    <text evidence="1">The sequence shown here is derived from an EMBL/GenBank/DDBJ whole genome shotgun (WGS) entry which is preliminary data.</text>
</comment>
<dbReference type="InterPro" id="IPR015421">
    <property type="entry name" value="PyrdxlP-dep_Trfase_major"/>
</dbReference>
<dbReference type="EMBL" id="JAPWDQ010000001">
    <property type="protein sequence ID" value="KAJ5495503.1"/>
    <property type="molecule type" value="Genomic_DNA"/>
</dbReference>
<dbReference type="InterPro" id="IPR015424">
    <property type="entry name" value="PyrdxlP-dep_Trfase"/>
</dbReference>
<keyword evidence="2" id="KW-1185">Reference proteome</keyword>
<protein>
    <submittedName>
        <fullName evidence="1">Uncharacterized protein</fullName>
    </submittedName>
</protein>
<dbReference type="Proteomes" id="UP001148312">
    <property type="component" value="Unassembled WGS sequence"/>
</dbReference>
<organism evidence="1 2">
    <name type="scientific">Penicillium diatomitis</name>
    <dbReference type="NCBI Taxonomy" id="2819901"/>
    <lineage>
        <taxon>Eukaryota</taxon>
        <taxon>Fungi</taxon>
        <taxon>Dikarya</taxon>
        <taxon>Ascomycota</taxon>
        <taxon>Pezizomycotina</taxon>
        <taxon>Eurotiomycetes</taxon>
        <taxon>Eurotiomycetidae</taxon>
        <taxon>Eurotiales</taxon>
        <taxon>Aspergillaceae</taxon>
        <taxon>Penicillium</taxon>
    </lineage>
</organism>
<evidence type="ECO:0000313" key="2">
    <source>
        <dbReference type="Proteomes" id="UP001148312"/>
    </source>
</evidence>
<dbReference type="GeneID" id="81620472"/>
<dbReference type="Gene3D" id="3.40.640.10">
    <property type="entry name" value="Type I PLP-dependent aspartate aminotransferase-like (Major domain)"/>
    <property type="match status" value="1"/>
</dbReference>
<gene>
    <name evidence="1" type="ORF">N7539_000619</name>
</gene>
<name>A0A9X0C2C4_9EURO</name>
<proteinExistence type="predicted"/>
<dbReference type="RefSeq" id="XP_056794516.1">
    <property type="nucleotide sequence ID" value="XM_056930223.1"/>
</dbReference>
<sequence length="101" mass="11474">MLMNHHRREELIRFVRKIDALLIREDVDDFLTFAETTESYPTGAFMRLIDNNPSLDKGPHSSFGDLVSNESFSKLLIPGCRVGWAEANESSFYGLSHAQVN</sequence>
<reference evidence="1" key="1">
    <citation type="submission" date="2022-12" db="EMBL/GenBank/DDBJ databases">
        <authorList>
            <person name="Petersen C."/>
        </authorList>
    </citation>
    <scope>NUCLEOTIDE SEQUENCE</scope>
    <source>
        <strain evidence="1">IBT 30728</strain>
    </source>
</reference>
<evidence type="ECO:0000313" key="1">
    <source>
        <dbReference type="EMBL" id="KAJ5495503.1"/>
    </source>
</evidence>
<reference evidence="1" key="2">
    <citation type="journal article" date="2023" name="IMA Fungus">
        <title>Comparative genomic study of the Penicillium genus elucidates a diverse pangenome and 15 lateral gene transfer events.</title>
        <authorList>
            <person name="Petersen C."/>
            <person name="Sorensen T."/>
            <person name="Nielsen M.R."/>
            <person name="Sondergaard T.E."/>
            <person name="Sorensen J.L."/>
            <person name="Fitzpatrick D.A."/>
            <person name="Frisvad J.C."/>
            <person name="Nielsen K.L."/>
        </authorList>
    </citation>
    <scope>NUCLEOTIDE SEQUENCE</scope>
    <source>
        <strain evidence="1">IBT 30728</strain>
    </source>
</reference>
<dbReference type="PANTHER" id="PTHR42858:SF1">
    <property type="entry name" value="LD15494P"/>
    <property type="match status" value="1"/>
</dbReference>
<dbReference type="SUPFAM" id="SSF53383">
    <property type="entry name" value="PLP-dependent transferases"/>
    <property type="match status" value="1"/>
</dbReference>
<dbReference type="AlphaFoldDB" id="A0A9X0C2C4"/>